<gene>
    <name evidence="1" type="ORF">L873DRAFT_473433</name>
</gene>
<dbReference type="AlphaFoldDB" id="A0A3N4IZ35"/>
<keyword evidence="2" id="KW-1185">Reference proteome</keyword>
<accession>A0A3N4IZ35</accession>
<proteinExistence type="predicted"/>
<dbReference type="Proteomes" id="UP000276215">
    <property type="component" value="Unassembled WGS sequence"/>
</dbReference>
<reference evidence="1 2" key="1">
    <citation type="journal article" date="2018" name="Nat. Ecol. Evol.">
        <title>Pezizomycetes genomes reveal the molecular basis of ectomycorrhizal truffle lifestyle.</title>
        <authorList>
            <person name="Murat C."/>
            <person name="Payen T."/>
            <person name="Noel B."/>
            <person name="Kuo A."/>
            <person name="Morin E."/>
            <person name="Chen J."/>
            <person name="Kohler A."/>
            <person name="Krizsan K."/>
            <person name="Balestrini R."/>
            <person name="Da Silva C."/>
            <person name="Montanini B."/>
            <person name="Hainaut M."/>
            <person name="Levati E."/>
            <person name="Barry K.W."/>
            <person name="Belfiori B."/>
            <person name="Cichocki N."/>
            <person name="Clum A."/>
            <person name="Dockter R.B."/>
            <person name="Fauchery L."/>
            <person name="Guy J."/>
            <person name="Iotti M."/>
            <person name="Le Tacon F."/>
            <person name="Lindquist E.A."/>
            <person name="Lipzen A."/>
            <person name="Malagnac F."/>
            <person name="Mello A."/>
            <person name="Molinier V."/>
            <person name="Miyauchi S."/>
            <person name="Poulain J."/>
            <person name="Riccioni C."/>
            <person name="Rubini A."/>
            <person name="Sitrit Y."/>
            <person name="Splivallo R."/>
            <person name="Traeger S."/>
            <person name="Wang M."/>
            <person name="Zifcakova L."/>
            <person name="Wipf D."/>
            <person name="Zambonelli A."/>
            <person name="Paolocci F."/>
            <person name="Nowrousian M."/>
            <person name="Ottonello S."/>
            <person name="Baldrian P."/>
            <person name="Spatafora J.W."/>
            <person name="Henrissat B."/>
            <person name="Nagy L.G."/>
            <person name="Aury J.M."/>
            <person name="Wincker P."/>
            <person name="Grigoriev I.V."/>
            <person name="Bonfante P."/>
            <person name="Martin F.M."/>
        </authorList>
    </citation>
    <scope>NUCLEOTIDE SEQUENCE [LARGE SCALE GENOMIC DNA]</scope>
    <source>
        <strain evidence="1 2">120613-1</strain>
    </source>
</reference>
<dbReference type="EMBL" id="ML120533">
    <property type="protein sequence ID" value="RPA90257.1"/>
    <property type="molecule type" value="Genomic_DNA"/>
</dbReference>
<name>A0A3N4IZ35_9PEZI</name>
<organism evidence="1 2">
    <name type="scientific">Choiromyces venosus 120613-1</name>
    <dbReference type="NCBI Taxonomy" id="1336337"/>
    <lineage>
        <taxon>Eukaryota</taxon>
        <taxon>Fungi</taxon>
        <taxon>Dikarya</taxon>
        <taxon>Ascomycota</taxon>
        <taxon>Pezizomycotina</taxon>
        <taxon>Pezizomycetes</taxon>
        <taxon>Pezizales</taxon>
        <taxon>Tuberaceae</taxon>
        <taxon>Choiromyces</taxon>
    </lineage>
</organism>
<evidence type="ECO:0000313" key="1">
    <source>
        <dbReference type="EMBL" id="RPA90257.1"/>
    </source>
</evidence>
<dbReference type="OrthoDB" id="5504403at2759"/>
<protein>
    <submittedName>
        <fullName evidence="1">Uncharacterized protein</fullName>
    </submittedName>
</protein>
<sequence>MFLYKPCSVTTITFLKDFITCYTTHDLGFLPITYCHADFKWASYLLKILSNFYKRRSRY</sequence>
<evidence type="ECO:0000313" key="2">
    <source>
        <dbReference type="Proteomes" id="UP000276215"/>
    </source>
</evidence>